<evidence type="ECO:0000313" key="4">
    <source>
        <dbReference type="Proteomes" id="UP000319771"/>
    </source>
</evidence>
<feature type="domain" description="AAA" evidence="1">
    <location>
        <begin position="19"/>
        <end position="137"/>
    </location>
</feature>
<evidence type="ECO:0000259" key="2">
    <source>
        <dbReference type="Pfam" id="PF13635"/>
    </source>
</evidence>
<dbReference type="InterPro" id="IPR025420">
    <property type="entry name" value="DUF4143"/>
</dbReference>
<dbReference type="Pfam" id="PF13173">
    <property type="entry name" value="AAA_14"/>
    <property type="match status" value="1"/>
</dbReference>
<comment type="caution">
    <text evidence="3">The sequence shown here is derived from an EMBL/GenBank/DDBJ whole genome shotgun (WGS) entry which is preliminary data.</text>
</comment>
<feature type="domain" description="DUF4143" evidence="2">
    <location>
        <begin position="176"/>
        <end position="332"/>
    </location>
</feature>
<evidence type="ECO:0000313" key="3">
    <source>
        <dbReference type="EMBL" id="TMQ71987.1"/>
    </source>
</evidence>
<dbReference type="Pfam" id="PF13635">
    <property type="entry name" value="DUF4143"/>
    <property type="match status" value="1"/>
</dbReference>
<dbReference type="EMBL" id="VBPB01000128">
    <property type="protein sequence ID" value="TMQ71987.1"/>
    <property type="molecule type" value="Genomic_DNA"/>
</dbReference>
<dbReference type="PANTHER" id="PTHR43566:SF2">
    <property type="entry name" value="DUF4143 DOMAIN-CONTAINING PROTEIN"/>
    <property type="match status" value="1"/>
</dbReference>
<evidence type="ECO:0000259" key="1">
    <source>
        <dbReference type="Pfam" id="PF13173"/>
    </source>
</evidence>
<dbReference type="SUPFAM" id="SSF52540">
    <property type="entry name" value="P-loop containing nucleoside triphosphate hydrolases"/>
    <property type="match status" value="1"/>
</dbReference>
<dbReference type="GO" id="GO:0005524">
    <property type="term" value="F:ATP binding"/>
    <property type="evidence" value="ECO:0007669"/>
    <property type="project" value="UniProtKB-KW"/>
</dbReference>
<reference evidence="3 4" key="1">
    <citation type="journal article" date="2019" name="Nat. Microbiol.">
        <title>Mediterranean grassland soil C-N compound turnover is dependent on rainfall and depth, and is mediated by genomically divergent microorganisms.</title>
        <authorList>
            <person name="Diamond S."/>
            <person name="Andeer P.F."/>
            <person name="Li Z."/>
            <person name="Crits-Christoph A."/>
            <person name="Burstein D."/>
            <person name="Anantharaman K."/>
            <person name="Lane K.R."/>
            <person name="Thomas B.C."/>
            <person name="Pan C."/>
            <person name="Northen T.R."/>
            <person name="Banfield J.F."/>
        </authorList>
    </citation>
    <scope>NUCLEOTIDE SEQUENCE [LARGE SCALE GENOMIC DNA]</scope>
    <source>
        <strain evidence="3">WS_11</strain>
    </source>
</reference>
<name>A0A538U7Z0_UNCEI</name>
<dbReference type="AlphaFoldDB" id="A0A538U7Z0"/>
<dbReference type="Proteomes" id="UP000319771">
    <property type="component" value="Unassembled WGS sequence"/>
</dbReference>
<accession>A0A538U7Z0</accession>
<dbReference type="InterPro" id="IPR041682">
    <property type="entry name" value="AAA_14"/>
</dbReference>
<sequence length="402" mass="45164">MIPRTADRRQVAGLLGRAPVVAILGARQVGKSTLARQSIAKGYDRVTVFDLERSDDLAALADPLRTLESLRGLVIIDEVQRRPDLFPTLRVLADRRPLRARFLVLGSASPELLRQSSESLAGRIAYHELGGLSLEEVGARNLDRLWLRGGFPRSYLARSAAHSAEWRENFIRTYLERDVPELGIRIPSGTLRRFWSMLAHWHGQVWNASEFGRSFGVSDHTVRRYLDILTQTYVVRQLLPWHENIAKRQVKSPRVYVTDSGLLHALLGVDSMDALTRHPKVGASWEGFAMATIVHHLGADARECFFWRAHTGAELDLLVVRGRRRWGFEFKLTSAPAATPSTRAALEHLKLDRLDMVHAGRRTFPLGERIRAVALTRLLEDLAPLDRAAATRAARTAPGRGR</sequence>
<keyword evidence="3" id="KW-0067">ATP-binding</keyword>
<dbReference type="InterPro" id="IPR027417">
    <property type="entry name" value="P-loop_NTPase"/>
</dbReference>
<gene>
    <name evidence="3" type="ORF">E6K81_08740</name>
</gene>
<dbReference type="PANTHER" id="PTHR43566">
    <property type="entry name" value="CONSERVED PROTEIN"/>
    <property type="match status" value="1"/>
</dbReference>
<organism evidence="3 4">
    <name type="scientific">Eiseniibacteriota bacterium</name>
    <dbReference type="NCBI Taxonomy" id="2212470"/>
    <lineage>
        <taxon>Bacteria</taxon>
        <taxon>Candidatus Eiseniibacteriota</taxon>
    </lineage>
</organism>
<protein>
    <submittedName>
        <fullName evidence="3">ATP-binding protein</fullName>
    </submittedName>
</protein>
<proteinExistence type="predicted"/>
<keyword evidence="3" id="KW-0547">Nucleotide-binding</keyword>